<accession>A0A9N9RQT1</accession>
<sequence>MFKIKELDSEILKAIGTEFVSDLVKISSKDDPSKFCIMPKKFADHYLERIKNMEIFEDDIWIVTFPKCGTTWTQEMAWMINNNLDYETALNVKLNARFPFLEFNGIHSGFDFDSFEQCKNMPRPRHIKSHLPLFLLPDQLWSVNPKIIYVIRNPKDTAVSWYHHHRYMLEYKGTKNDLIKAFASDLAFNSPMNGHVLDFWNIRNQSNVLFLFFEDMKRNLNQEVKKMMKFLDKNYSQDQINKLCQHLSFESIKSNKMVNKDDEIKEMMDSVGRTFKQDEFSFIRQGKVGAYENELSADEIKMLNKYAEDSTLKDAGFEYKFI</sequence>
<evidence type="ECO:0000256" key="1">
    <source>
        <dbReference type="ARBA" id="ARBA00005771"/>
    </source>
</evidence>
<reference evidence="4" key="1">
    <citation type="submission" date="2022-01" db="EMBL/GenBank/DDBJ databases">
        <authorList>
            <person name="King R."/>
        </authorList>
    </citation>
    <scope>NUCLEOTIDE SEQUENCE</scope>
</reference>
<reference evidence="4" key="2">
    <citation type="submission" date="2022-10" db="EMBL/GenBank/DDBJ databases">
        <authorList>
            <consortium name="ENA_rothamsted_submissions"/>
            <consortium name="culmorum"/>
            <person name="King R."/>
        </authorList>
    </citation>
    <scope>NUCLEOTIDE SEQUENCE</scope>
</reference>
<keyword evidence="5" id="KW-1185">Reference proteome</keyword>
<feature type="domain" description="Sulfotransferase" evidence="3">
    <location>
        <begin position="58"/>
        <end position="308"/>
    </location>
</feature>
<proteinExistence type="inferred from homology"/>
<dbReference type="OrthoDB" id="205623at2759"/>
<dbReference type="PANTHER" id="PTHR11783">
    <property type="entry name" value="SULFOTRANSFERASE SULT"/>
    <property type="match status" value="1"/>
</dbReference>
<dbReference type="InterPro" id="IPR000863">
    <property type="entry name" value="Sulfotransferase_dom"/>
</dbReference>
<dbReference type="Pfam" id="PF00685">
    <property type="entry name" value="Sulfotransfer_1"/>
    <property type="match status" value="1"/>
</dbReference>
<dbReference type="InterPro" id="IPR027417">
    <property type="entry name" value="P-loop_NTPase"/>
</dbReference>
<evidence type="ECO:0000313" key="4">
    <source>
        <dbReference type="EMBL" id="CAG9801242.1"/>
    </source>
</evidence>
<organism evidence="4 5">
    <name type="scientific">Chironomus riparius</name>
    <dbReference type="NCBI Taxonomy" id="315576"/>
    <lineage>
        <taxon>Eukaryota</taxon>
        <taxon>Metazoa</taxon>
        <taxon>Ecdysozoa</taxon>
        <taxon>Arthropoda</taxon>
        <taxon>Hexapoda</taxon>
        <taxon>Insecta</taxon>
        <taxon>Pterygota</taxon>
        <taxon>Neoptera</taxon>
        <taxon>Endopterygota</taxon>
        <taxon>Diptera</taxon>
        <taxon>Nematocera</taxon>
        <taxon>Chironomoidea</taxon>
        <taxon>Chironomidae</taxon>
        <taxon>Chironominae</taxon>
        <taxon>Chironomus</taxon>
    </lineage>
</organism>
<comment type="similarity">
    <text evidence="1">Belongs to the sulfotransferase 1 family.</text>
</comment>
<gene>
    <name evidence="4" type="ORF">CHIRRI_LOCUS4173</name>
</gene>
<dbReference type="AlphaFoldDB" id="A0A9N9RQT1"/>
<keyword evidence="2" id="KW-0808">Transferase</keyword>
<dbReference type="SUPFAM" id="SSF52540">
    <property type="entry name" value="P-loop containing nucleoside triphosphate hydrolases"/>
    <property type="match status" value="1"/>
</dbReference>
<protein>
    <recommendedName>
        <fullName evidence="3">Sulfotransferase domain-containing protein</fullName>
    </recommendedName>
</protein>
<evidence type="ECO:0000259" key="3">
    <source>
        <dbReference type="Pfam" id="PF00685"/>
    </source>
</evidence>
<dbReference type="Proteomes" id="UP001153620">
    <property type="component" value="Chromosome 1"/>
</dbReference>
<name>A0A9N9RQT1_9DIPT</name>
<dbReference type="GO" id="GO:0008146">
    <property type="term" value="F:sulfotransferase activity"/>
    <property type="evidence" value="ECO:0007669"/>
    <property type="project" value="InterPro"/>
</dbReference>
<evidence type="ECO:0000313" key="5">
    <source>
        <dbReference type="Proteomes" id="UP001153620"/>
    </source>
</evidence>
<evidence type="ECO:0000256" key="2">
    <source>
        <dbReference type="ARBA" id="ARBA00022679"/>
    </source>
</evidence>
<dbReference type="Gene3D" id="3.40.50.300">
    <property type="entry name" value="P-loop containing nucleotide triphosphate hydrolases"/>
    <property type="match status" value="1"/>
</dbReference>
<dbReference type="EMBL" id="OU895877">
    <property type="protein sequence ID" value="CAG9801242.1"/>
    <property type="molecule type" value="Genomic_DNA"/>
</dbReference>